<dbReference type="eggNOG" id="COG0720">
    <property type="taxonomic scope" value="Bacteria"/>
</dbReference>
<evidence type="ECO:0000256" key="4">
    <source>
        <dbReference type="ARBA" id="ARBA00012982"/>
    </source>
</evidence>
<evidence type="ECO:0000313" key="12">
    <source>
        <dbReference type="Proteomes" id="UP000001036"/>
    </source>
</evidence>
<dbReference type="OrthoDB" id="5820615at2"/>
<accession>B3PKJ5</accession>
<evidence type="ECO:0000256" key="5">
    <source>
        <dbReference type="ARBA" id="ARBA00018141"/>
    </source>
</evidence>
<evidence type="ECO:0000256" key="8">
    <source>
        <dbReference type="ARBA" id="ARBA00023239"/>
    </source>
</evidence>
<dbReference type="HOGENOM" id="CLU_962682_0_0_6"/>
<evidence type="ECO:0000256" key="6">
    <source>
        <dbReference type="ARBA" id="ARBA00022723"/>
    </source>
</evidence>
<evidence type="ECO:0000256" key="3">
    <source>
        <dbReference type="ARBA" id="ARBA00008900"/>
    </source>
</evidence>
<keyword evidence="7" id="KW-0862">Zinc</keyword>
<dbReference type="Pfam" id="PF01242">
    <property type="entry name" value="PTPS"/>
    <property type="match status" value="1"/>
</dbReference>
<dbReference type="KEGG" id="cja:CJA_2463"/>
<dbReference type="UniPathway" id="UPA00391"/>
<dbReference type="EMBL" id="CP000934">
    <property type="protein sequence ID" value="ACE83524.1"/>
    <property type="molecule type" value="Genomic_DNA"/>
</dbReference>
<evidence type="ECO:0000256" key="2">
    <source>
        <dbReference type="ARBA" id="ARBA00005061"/>
    </source>
</evidence>
<dbReference type="AlphaFoldDB" id="B3PKJ5"/>
<comment type="similarity">
    <text evidence="3">Belongs to the PTPS family. QueD subfamily.</text>
</comment>
<dbReference type="STRING" id="498211.CJA_2463"/>
<dbReference type="Proteomes" id="UP000001036">
    <property type="component" value="Chromosome"/>
</dbReference>
<dbReference type="Gene3D" id="3.30.479.10">
    <property type="entry name" value="6-pyruvoyl tetrahydropterin synthase/QueD"/>
    <property type="match status" value="1"/>
</dbReference>
<evidence type="ECO:0000256" key="7">
    <source>
        <dbReference type="ARBA" id="ARBA00022833"/>
    </source>
</evidence>
<protein>
    <recommendedName>
        <fullName evidence="5">6-carboxy-5,6,7,8-tetrahydropterin synthase</fullName>
        <ecNumber evidence="4">4.1.2.50</ecNumber>
    </recommendedName>
    <alternativeName>
        <fullName evidence="9">Queuosine biosynthesis protein QueD</fullName>
    </alternativeName>
</protein>
<dbReference type="EC" id="4.1.2.50" evidence="4"/>
<dbReference type="GO" id="GO:0070497">
    <property type="term" value="F:6-carboxytetrahydropterin synthase activity"/>
    <property type="evidence" value="ECO:0007669"/>
    <property type="project" value="UniProtKB-EC"/>
</dbReference>
<dbReference type="InterPro" id="IPR038418">
    <property type="entry name" value="6-PTP_synth/QueD_sf"/>
</dbReference>
<organism evidence="11 12">
    <name type="scientific">Cellvibrio japonicus (strain Ueda107)</name>
    <name type="common">Pseudomonas fluorescens subsp. cellulosa</name>
    <dbReference type="NCBI Taxonomy" id="498211"/>
    <lineage>
        <taxon>Bacteria</taxon>
        <taxon>Pseudomonadati</taxon>
        <taxon>Pseudomonadota</taxon>
        <taxon>Gammaproteobacteria</taxon>
        <taxon>Cellvibrionales</taxon>
        <taxon>Cellvibrionaceae</taxon>
        <taxon>Cellvibrio</taxon>
    </lineage>
</organism>
<evidence type="ECO:0000256" key="9">
    <source>
        <dbReference type="ARBA" id="ARBA00031449"/>
    </source>
</evidence>
<comment type="pathway">
    <text evidence="2">Purine metabolism; 7-cyano-7-deazaguanine biosynthesis.</text>
</comment>
<keyword evidence="8" id="KW-0456">Lyase</keyword>
<dbReference type="SUPFAM" id="SSF55620">
    <property type="entry name" value="Tetrahydrobiopterin biosynthesis enzymes-like"/>
    <property type="match status" value="2"/>
</dbReference>
<dbReference type="InterPro" id="IPR007115">
    <property type="entry name" value="6-PTP_synth/QueD"/>
</dbReference>
<proteinExistence type="inferred from homology"/>
<keyword evidence="12" id="KW-1185">Reference proteome</keyword>
<comment type="catalytic activity">
    <reaction evidence="10">
        <text>7,8-dihydroneopterin 3'-triphosphate + H2O = 6-carboxy-5,6,7,8-tetrahydropterin + triphosphate + acetaldehyde + 2 H(+)</text>
        <dbReference type="Rhea" id="RHEA:27966"/>
        <dbReference type="ChEBI" id="CHEBI:15343"/>
        <dbReference type="ChEBI" id="CHEBI:15377"/>
        <dbReference type="ChEBI" id="CHEBI:15378"/>
        <dbReference type="ChEBI" id="CHEBI:18036"/>
        <dbReference type="ChEBI" id="CHEBI:58462"/>
        <dbReference type="ChEBI" id="CHEBI:61032"/>
        <dbReference type="EC" id="4.1.2.50"/>
    </reaction>
</comment>
<dbReference type="GO" id="GO:0046872">
    <property type="term" value="F:metal ion binding"/>
    <property type="evidence" value="ECO:0007669"/>
    <property type="project" value="UniProtKB-KW"/>
</dbReference>
<name>B3PKJ5_CELJU</name>
<sequence length="283" mass="32216">MLLFVDNLTNVDFSFLDPQRGLLGETWLANVRLQGELDGQGMVCDFGTVKKVIRHWLDAELDHRLAVPAKSSQIVIKEEGDFLDITFQFGSQGEQLHTRSPRDAIALVDAEVLTAETIAAWCIRQLQSHFPESIDRLELDFTHELIEGAWYHYSHGLKKHQGNCQRIAHGHRSRIDIWCDGEKSATLERHWADCWRDIYIGTREDIVSTAEYKGTAYYHFAYTSAQGPFELTLPQRCCYLIDTDSTVEFIAQHIAQESRVLQPQASIRVKAYEGIHKGAIAEA</sequence>
<dbReference type="PANTHER" id="PTHR12589">
    <property type="entry name" value="PYRUVOYL TETRAHYDROBIOPTERIN SYNTHASE"/>
    <property type="match status" value="1"/>
</dbReference>
<gene>
    <name evidence="11" type="ordered locus">CJA_2463</name>
</gene>
<evidence type="ECO:0000256" key="1">
    <source>
        <dbReference type="ARBA" id="ARBA00001947"/>
    </source>
</evidence>
<evidence type="ECO:0000313" key="11">
    <source>
        <dbReference type="EMBL" id="ACE83524.1"/>
    </source>
</evidence>
<comment type="cofactor">
    <cofactor evidence="1">
        <name>Zn(2+)</name>
        <dbReference type="ChEBI" id="CHEBI:29105"/>
    </cofactor>
</comment>
<evidence type="ECO:0000256" key="10">
    <source>
        <dbReference type="ARBA" id="ARBA00048807"/>
    </source>
</evidence>
<dbReference type="PANTHER" id="PTHR12589:SF7">
    <property type="entry name" value="6-PYRUVOYL TETRAHYDROBIOPTERIN SYNTHASE"/>
    <property type="match status" value="1"/>
</dbReference>
<dbReference type="RefSeq" id="WP_012488060.1">
    <property type="nucleotide sequence ID" value="NC_010995.1"/>
</dbReference>
<reference evidence="11 12" key="1">
    <citation type="journal article" date="2008" name="J. Bacteriol.">
        <title>Insights into plant cell wall degradation from the genome sequence of the soil bacterium Cellvibrio japonicus.</title>
        <authorList>
            <person name="Deboy R.T."/>
            <person name="Mongodin E.F."/>
            <person name="Fouts D.E."/>
            <person name="Tailford L.E."/>
            <person name="Khouri H."/>
            <person name="Emerson J.B."/>
            <person name="Mohamoud Y."/>
            <person name="Watkins K."/>
            <person name="Henrissat B."/>
            <person name="Gilbert H.J."/>
            <person name="Nelson K.E."/>
        </authorList>
    </citation>
    <scope>NUCLEOTIDE SEQUENCE [LARGE SCALE GENOMIC DNA]</scope>
    <source>
        <strain evidence="11 12">Ueda107</strain>
    </source>
</reference>
<keyword evidence="6" id="KW-0479">Metal-binding</keyword>